<dbReference type="AlphaFoldDB" id="F8AWD2"/>
<dbReference type="eggNOG" id="COG1807">
    <property type="taxonomic scope" value="Bacteria"/>
</dbReference>
<protein>
    <submittedName>
        <fullName evidence="3">Uncharacterized protein</fullName>
    </submittedName>
</protein>
<feature type="transmembrane region" description="Helical" evidence="2">
    <location>
        <begin position="615"/>
        <end position="634"/>
    </location>
</feature>
<feature type="compositionally biased region" description="Polar residues" evidence="1">
    <location>
        <begin position="25"/>
        <end position="45"/>
    </location>
</feature>
<feature type="transmembrane region" description="Helical" evidence="2">
    <location>
        <begin position="227"/>
        <end position="244"/>
    </location>
</feature>
<keyword evidence="2" id="KW-0472">Membrane</keyword>
<feature type="transmembrane region" description="Helical" evidence="2">
    <location>
        <begin position="197"/>
        <end position="215"/>
    </location>
</feature>
<feature type="compositionally biased region" description="Basic and acidic residues" evidence="1">
    <location>
        <begin position="1"/>
        <end position="17"/>
    </location>
</feature>
<keyword evidence="4" id="KW-1185">Reference proteome</keyword>
<feature type="transmembrane region" description="Helical" evidence="2">
    <location>
        <begin position="381"/>
        <end position="399"/>
    </location>
</feature>
<dbReference type="Proteomes" id="UP000001549">
    <property type="component" value="Chromosome"/>
</dbReference>
<feature type="transmembrane region" description="Helical" evidence="2">
    <location>
        <begin position="453"/>
        <end position="471"/>
    </location>
</feature>
<evidence type="ECO:0000256" key="1">
    <source>
        <dbReference type="SAM" id="MobiDB-lite"/>
    </source>
</evidence>
<feature type="region of interest" description="Disordered" evidence="1">
    <location>
        <begin position="1"/>
        <end position="59"/>
    </location>
</feature>
<dbReference type="RefSeq" id="WP_013872311.1">
    <property type="nucleotide sequence ID" value="NC_015656.1"/>
</dbReference>
<feature type="transmembrane region" description="Helical" evidence="2">
    <location>
        <begin position="330"/>
        <end position="351"/>
    </location>
</feature>
<gene>
    <name evidence="3" type="ordered locus">FsymDg_0821</name>
</gene>
<feature type="region of interest" description="Disordered" evidence="1">
    <location>
        <begin position="84"/>
        <end position="109"/>
    </location>
</feature>
<proteinExistence type="predicted"/>
<dbReference type="STRING" id="656024.FsymDg_0821"/>
<reference evidence="3 4" key="1">
    <citation type="submission" date="2011-05" db="EMBL/GenBank/DDBJ databases">
        <title>Complete sequence of chromosome of Frankia symbiont of Datisca glomerata.</title>
        <authorList>
            <consortium name="US DOE Joint Genome Institute"/>
            <person name="Lucas S."/>
            <person name="Han J."/>
            <person name="Lapidus A."/>
            <person name="Cheng J.-F."/>
            <person name="Goodwin L."/>
            <person name="Pitluck S."/>
            <person name="Peters L."/>
            <person name="Mikhailova N."/>
            <person name="Chertkov O."/>
            <person name="Teshima H."/>
            <person name="Han C."/>
            <person name="Tapia R."/>
            <person name="Land M."/>
            <person name="Hauser L."/>
            <person name="Kyrpides N."/>
            <person name="Ivanova N."/>
            <person name="Pagani I."/>
            <person name="Berry A."/>
            <person name="Pawlowski K."/>
            <person name="Persson T."/>
            <person name="Vanden Heuvel B."/>
            <person name="Benson D."/>
            <person name="Woyke T."/>
        </authorList>
    </citation>
    <scope>NUCLEOTIDE SEQUENCE [LARGE SCALE GENOMIC DNA]</scope>
    <source>
        <strain evidence="4">4085684</strain>
    </source>
</reference>
<sequence>MPAESRPTETRPTETRIIRARSGRSRTPSADSTANDDTTRVSTVDNAVPTGGGGPREHADTTVITEFVPGHTVGSITHARHGVHDNDRVEESTQPPAAHATGSDTTVVTRDPVADLLEPVTGPAAEPVGGTGTSRGPLLDWRSWWSWRPRRKVPAFRDDPAGTRSADVPVVDGHPVARPVTAGLASHDLTGPDRSRTVATVMAAGVLLVAVSYALGRRGHPDVGTALLWPGLITVFVAGVARLLRTDTSRRERLRVSVLLGVGLYFCFELTQIAAVREFDELLHLRTLLDLQATGGVFTPHPGLPVSPRFPGLELLTNAVVQLLGVPNQVAVIGVVLLARVLLVYGLFLLIERLSRSAYAAGVGVAIYSCSPQFFFFNAQFAYQTLAIALTVLLLLVVVDRARYGRVTAGVLVVMTWITLALTHHITSWIAVGLLAGWTLCAFARRDRADGRVLARVTLVGLVATVGWALVNISMLRDYLGPILSESFHQAGSVASGETKSRKMFTDSAGTPTPTWQIVALLGTTLLWSVSIVPLGPFRFRPQTDGRQATLYRLLRLMHLAFPLSMAGTVTPRTAELSTRLSTFVYLGIAAVLGLTVASYLATRRATRQGFLRRLTGAFAIFVFIGGTVLGSGADWSRMPGPYLVIADGRSIDPYVVAATRWANTELPAGSRIAGDRETGTWLMSIGRQWLVTGLASGASAGPLYFSTTLGDYERAVIAVGRIQYVIVDTRLADGLPHETFYTENGEAPMGTRLTAAMLAKFDTQRGSVKVYDNGPVKIYDVTALGAAAPAAAAAASPAPQATAPRATPAAPQPAGGAR</sequence>
<dbReference type="KEGG" id="fsy:FsymDg_0821"/>
<organism evidence="3 4">
    <name type="scientific">Candidatus Protofrankia datiscae</name>
    <dbReference type="NCBI Taxonomy" id="2716812"/>
    <lineage>
        <taxon>Bacteria</taxon>
        <taxon>Bacillati</taxon>
        <taxon>Actinomycetota</taxon>
        <taxon>Actinomycetes</taxon>
        <taxon>Frankiales</taxon>
        <taxon>Frankiaceae</taxon>
        <taxon>Protofrankia</taxon>
    </lineage>
</organism>
<keyword evidence="2" id="KW-1133">Transmembrane helix</keyword>
<accession>F8AWD2</accession>
<feature type="transmembrane region" description="Helical" evidence="2">
    <location>
        <begin position="426"/>
        <end position="444"/>
    </location>
</feature>
<feature type="transmembrane region" description="Helical" evidence="2">
    <location>
        <begin position="404"/>
        <end position="420"/>
    </location>
</feature>
<feature type="region of interest" description="Disordered" evidence="1">
    <location>
        <begin position="796"/>
        <end position="819"/>
    </location>
</feature>
<dbReference type="HOGENOM" id="CLU_018237_0_0_11"/>
<dbReference type="EMBL" id="CP002801">
    <property type="protein sequence ID" value="AEH08333.1"/>
    <property type="molecule type" value="Genomic_DNA"/>
</dbReference>
<keyword evidence="2" id="KW-0812">Transmembrane</keyword>
<feature type="transmembrane region" description="Helical" evidence="2">
    <location>
        <begin position="516"/>
        <end position="538"/>
    </location>
</feature>
<feature type="transmembrane region" description="Helical" evidence="2">
    <location>
        <begin position="583"/>
        <end position="603"/>
    </location>
</feature>
<feature type="transmembrane region" description="Helical" evidence="2">
    <location>
        <begin position="358"/>
        <end position="375"/>
    </location>
</feature>
<evidence type="ECO:0000256" key="2">
    <source>
        <dbReference type="SAM" id="Phobius"/>
    </source>
</evidence>
<evidence type="ECO:0000313" key="3">
    <source>
        <dbReference type="EMBL" id="AEH08333.1"/>
    </source>
</evidence>
<evidence type="ECO:0000313" key="4">
    <source>
        <dbReference type="Proteomes" id="UP000001549"/>
    </source>
</evidence>
<feature type="transmembrane region" description="Helical" evidence="2">
    <location>
        <begin position="256"/>
        <end position="275"/>
    </location>
</feature>
<feature type="transmembrane region" description="Helical" evidence="2">
    <location>
        <begin position="550"/>
        <end position="571"/>
    </location>
</feature>
<name>F8AWD2_9ACTN</name>